<proteinExistence type="predicted"/>
<dbReference type="Gene3D" id="2.60.90.40">
    <property type="match status" value="1"/>
</dbReference>
<reference evidence="1" key="1">
    <citation type="journal article" date="2014" name="PLoS ONE">
        <title>Imported case of acute respiratory tract infection associated with a member of species nelson bay orthoreovirus.</title>
        <authorList>
            <person name="Yamanaka A."/>
            <person name="Iwakiri A."/>
            <person name="Yoshikawa T."/>
            <person name="Sakai K."/>
            <person name="Singh H."/>
            <person name="Himeji D."/>
            <person name="Kikuchi I."/>
            <person name="Ueda A."/>
            <person name="Yamamoto S."/>
            <person name="Miura M."/>
            <person name="Shioyama Y."/>
            <person name="Kawano K."/>
            <person name="Nagaishi T."/>
            <person name="Saito M."/>
            <person name="Minomo M."/>
            <person name="Iwamoto N."/>
            <person name="Hidaka Y."/>
            <person name="Sohma H."/>
            <person name="Kobayashi T."/>
            <person name="Kanai Y."/>
            <person name="Kawagishi T."/>
            <person name="Nagata N."/>
            <person name="Fukushi S."/>
            <person name="Mizutani T."/>
            <person name="Tani H."/>
            <person name="Taniguchi S."/>
            <person name="Fukuma A."/>
            <person name="Shimojima M."/>
            <person name="Kurane I."/>
            <person name="Kageyama T."/>
            <person name="Odagiri T."/>
            <person name="Saijo M."/>
            <person name="Morikawa S."/>
        </authorList>
    </citation>
    <scope>NUCLEOTIDE SEQUENCE</scope>
    <source>
        <strain evidence="1">Miyazaki</strain>
    </source>
</reference>
<dbReference type="Gene3D" id="2.10.25.20">
    <property type="entry name" value="reovirus attachment protein sigma1, domain 1"/>
    <property type="match status" value="1"/>
</dbReference>
<name>E5RMU2_9REOV</name>
<protein>
    <submittedName>
        <fullName evidence="1">Sigma C</fullName>
    </submittedName>
</protein>
<dbReference type="Gene3D" id="1.10.287.1490">
    <property type="match status" value="1"/>
</dbReference>
<evidence type="ECO:0000313" key="1">
    <source>
        <dbReference type="EMBL" id="BAJ52808.1"/>
    </source>
</evidence>
<accession>E5RMU2</accession>
<organism evidence="1">
    <name type="scientific">Reovirus sp. miyazaki</name>
    <dbReference type="NCBI Taxonomy" id="679316"/>
    <lineage>
        <taxon>Viruses</taxon>
        <taxon>Riboviria</taxon>
        <taxon>Orthornavirae</taxon>
        <taxon>Duplornaviricota</taxon>
        <taxon>Resentoviricetes</taxon>
        <taxon>Reovirales</taxon>
    </lineage>
</organism>
<dbReference type="EMBL" id="AB521793">
    <property type="protein sequence ID" value="BAJ52808.1"/>
    <property type="molecule type" value="Genomic_RNA"/>
</dbReference>
<dbReference type="SMR" id="E5RMU2"/>
<sequence length="331" mass="35274">MDPMSSSTTLHSLSPPQRREVIALILTMTQSTSASRSDLSALRSDLNSMSVALTNLTGIVSKHTTDISSITSDLSSLAGKLDSQLSELDGLKTSISSNLTNLQSLSSRVSSVSNDLAAVSSSLEQLSGKLNVTTTDVTNLQTSVSTMAAQLSALDSKLNDTAQRLPQQVSAPLVIDNGSLALQMNPRFCRDELGLNSYGSQTLLQTFNANVVTNVTGTNLATTIIVHSRGSYSTFNLTSQHAFTPSSTDTQLKLDVRGFKPVPSDWSVLLAKPAFQASDFLGYAWAKCNSVWSPISLIGRVGDDPKVITLHLGTSTNIRIESLVLTFSIDT</sequence>